<proteinExistence type="inferred from homology"/>
<dbReference type="GO" id="GO:0007165">
    <property type="term" value="P:signal transduction"/>
    <property type="evidence" value="ECO:0007669"/>
    <property type="project" value="InterPro"/>
</dbReference>
<dbReference type="Gene3D" id="3.80.10.10">
    <property type="entry name" value="Ribonuclease Inhibitor"/>
    <property type="match status" value="1"/>
</dbReference>
<comment type="subcellular location">
    <subcellularLocation>
        <location evidence="1">Membrane</location>
        <topology evidence="1">Single-pass type I membrane protein</topology>
    </subcellularLocation>
</comment>
<evidence type="ECO:0000256" key="11">
    <source>
        <dbReference type="ARBA" id="ARBA00023170"/>
    </source>
</evidence>
<sequence length="338" mass="39729">MFKHSQNLRRIYLNGNQLGQLNLNLDAAQHLEYLNISNNEFQTLPKYIQNLVDRLNQISPYQLKINLGGNPLICSCHSFDFIDWMQSHNRNIEDWDELQCTYFNYSVVNMHAIDIGMMKLSCWKTVILAGTIPCGILLLFLGVAILAYRRRYKLHYWYLQFRAIIKRNNDEENEYDFDAFISYSSLDKTWGQATLYATLVGIHHYSICIDDRNFRPGAYISDIIIDAINRSNKVILIISQNFLRSKWCTYELNIARGELANRGRDCVVLILKEPIDVLPKELITPTLRSLLDTRVYLEWSEDEDRKDVFWRKLRDALGEPRPRQDEQTNSPYTMPQNE</sequence>
<evidence type="ECO:0000256" key="7">
    <source>
        <dbReference type="ARBA" id="ARBA00022737"/>
    </source>
</evidence>
<evidence type="ECO:0000256" key="3">
    <source>
        <dbReference type="ARBA" id="ARBA00022588"/>
    </source>
</evidence>
<evidence type="ECO:0000256" key="1">
    <source>
        <dbReference type="ARBA" id="ARBA00004479"/>
    </source>
</evidence>
<dbReference type="Proteomes" id="UP000749559">
    <property type="component" value="Unassembled WGS sequence"/>
</dbReference>
<dbReference type="GO" id="GO:0005886">
    <property type="term" value="C:plasma membrane"/>
    <property type="evidence" value="ECO:0007669"/>
    <property type="project" value="TreeGrafter"/>
</dbReference>
<dbReference type="EMBL" id="CAIIXF020000008">
    <property type="protein sequence ID" value="CAH1793065.1"/>
    <property type="molecule type" value="Genomic_DNA"/>
</dbReference>
<evidence type="ECO:0000256" key="12">
    <source>
        <dbReference type="ARBA" id="ARBA00023180"/>
    </source>
</evidence>
<organism evidence="16 17">
    <name type="scientific">Owenia fusiformis</name>
    <name type="common">Polychaete worm</name>
    <dbReference type="NCBI Taxonomy" id="6347"/>
    <lineage>
        <taxon>Eukaryota</taxon>
        <taxon>Metazoa</taxon>
        <taxon>Spiralia</taxon>
        <taxon>Lophotrochozoa</taxon>
        <taxon>Annelida</taxon>
        <taxon>Polychaeta</taxon>
        <taxon>Sedentaria</taxon>
        <taxon>Canalipalpata</taxon>
        <taxon>Sabellida</taxon>
        <taxon>Oweniida</taxon>
        <taxon>Oweniidae</taxon>
        <taxon>Owenia</taxon>
    </lineage>
</organism>
<keyword evidence="10 14" id="KW-0472">Membrane</keyword>
<evidence type="ECO:0000256" key="10">
    <source>
        <dbReference type="ARBA" id="ARBA00023136"/>
    </source>
</evidence>
<feature type="region of interest" description="Disordered" evidence="13">
    <location>
        <begin position="319"/>
        <end position="338"/>
    </location>
</feature>
<dbReference type="GO" id="GO:0038023">
    <property type="term" value="F:signaling receptor activity"/>
    <property type="evidence" value="ECO:0007669"/>
    <property type="project" value="TreeGrafter"/>
</dbReference>
<dbReference type="AlphaFoldDB" id="A0A8S4PI71"/>
<dbReference type="PANTHER" id="PTHR24365:SF541">
    <property type="entry name" value="PROTEIN TOLL-RELATED"/>
    <property type="match status" value="1"/>
</dbReference>
<evidence type="ECO:0000256" key="2">
    <source>
        <dbReference type="ARBA" id="ARBA00009634"/>
    </source>
</evidence>
<dbReference type="SMART" id="SM00255">
    <property type="entry name" value="TIR"/>
    <property type="match status" value="1"/>
</dbReference>
<gene>
    <name evidence="16" type="ORF">OFUS_LOCUS17965</name>
</gene>
<dbReference type="InterPro" id="IPR032675">
    <property type="entry name" value="LRR_dom_sf"/>
</dbReference>
<keyword evidence="3" id="KW-0399">Innate immunity</keyword>
<dbReference type="SUPFAM" id="SSF52200">
    <property type="entry name" value="Toll/Interleukin receptor TIR domain"/>
    <property type="match status" value="1"/>
</dbReference>
<dbReference type="OrthoDB" id="5966846at2759"/>
<keyword evidence="12" id="KW-0325">Glycoprotein</keyword>
<evidence type="ECO:0000259" key="15">
    <source>
        <dbReference type="PROSITE" id="PS50104"/>
    </source>
</evidence>
<evidence type="ECO:0000256" key="13">
    <source>
        <dbReference type="SAM" id="MobiDB-lite"/>
    </source>
</evidence>
<keyword evidence="6" id="KW-0732">Signal</keyword>
<evidence type="ECO:0000256" key="9">
    <source>
        <dbReference type="ARBA" id="ARBA00022989"/>
    </source>
</evidence>
<keyword evidence="8" id="KW-0391">Immunity</keyword>
<keyword evidence="5 14" id="KW-0812">Transmembrane</keyword>
<dbReference type="GO" id="GO:0045087">
    <property type="term" value="P:innate immune response"/>
    <property type="evidence" value="ECO:0007669"/>
    <property type="project" value="UniProtKB-KW"/>
</dbReference>
<evidence type="ECO:0000256" key="8">
    <source>
        <dbReference type="ARBA" id="ARBA00022859"/>
    </source>
</evidence>
<dbReference type="InterPro" id="IPR035897">
    <property type="entry name" value="Toll_tir_struct_dom_sf"/>
</dbReference>
<keyword evidence="11" id="KW-0675">Receptor</keyword>
<keyword evidence="7" id="KW-0677">Repeat</keyword>
<reference evidence="16" key="1">
    <citation type="submission" date="2022-03" db="EMBL/GenBank/DDBJ databases">
        <authorList>
            <person name="Martin C."/>
        </authorList>
    </citation>
    <scope>NUCLEOTIDE SEQUENCE</scope>
</reference>
<keyword evidence="9 14" id="KW-1133">Transmembrane helix</keyword>
<accession>A0A8S4PI71</accession>
<name>A0A8S4PI71_OWEFU</name>
<feature type="non-terminal residue" evidence="16">
    <location>
        <position position="338"/>
    </location>
</feature>
<evidence type="ECO:0000256" key="4">
    <source>
        <dbReference type="ARBA" id="ARBA00022614"/>
    </source>
</evidence>
<evidence type="ECO:0000256" key="6">
    <source>
        <dbReference type="ARBA" id="ARBA00022729"/>
    </source>
</evidence>
<evidence type="ECO:0000256" key="14">
    <source>
        <dbReference type="SAM" id="Phobius"/>
    </source>
</evidence>
<protein>
    <recommendedName>
        <fullName evidence="15">TIR domain-containing protein</fullName>
    </recommendedName>
</protein>
<dbReference type="PROSITE" id="PS50104">
    <property type="entry name" value="TIR"/>
    <property type="match status" value="1"/>
</dbReference>
<evidence type="ECO:0000313" key="16">
    <source>
        <dbReference type="EMBL" id="CAH1793065.1"/>
    </source>
</evidence>
<dbReference type="FunFam" id="3.40.50.10140:FF:000001">
    <property type="entry name" value="Toll-like receptor 2"/>
    <property type="match status" value="1"/>
</dbReference>
<dbReference type="SUPFAM" id="SSF52058">
    <property type="entry name" value="L domain-like"/>
    <property type="match status" value="1"/>
</dbReference>
<dbReference type="InterPro" id="IPR000157">
    <property type="entry name" value="TIR_dom"/>
</dbReference>
<keyword evidence="4" id="KW-0433">Leucine-rich repeat</keyword>
<dbReference type="PRINTS" id="PR01537">
    <property type="entry name" value="INTRLKN1R1F"/>
</dbReference>
<comment type="similarity">
    <text evidence="2">Belongs to the Toll-like receptor family.</text>
</comment>
<dbReference type="Gene3D" id="3.40.50.10140">
    <property type="entry name" value="Toll/interleukin-1 receptor homology (TIR) domain"/>
    <property type="match status" value="1"/>
</dbReference>
<keyword evidence="17" id="KW-1185">Reference proteome</keyword>
<dbReference type="PANTHER" id="PTHR24365">
    <property type="entry name" value="TOLL-LIKE RECEPTOR"/>
    <property type="match status" value="1"/>
</dbReference>
<feature type="transmembrane region" description="Helical" evidence="14">
    <location>
        <begin position="126"/>
        <end position="148"/>
    </location>
</feature>
<evidence type="ECO:0000256" key="5">
    <source>
        <dbReference type="ARBA" id="ARBA00022692"/>
    </source>
</evidence>
<evidence type="ECO:0000313" key="17">
    <source>
        <dbReference type="Proteomes" id="UP000749559"/>
    </source>
</evidence>
<feature type="compositionally biased region" description="Polar residues" evidence="13">
    <location>
        <begin position="327"/>
        <end position="338"/>
    </location>
</feature>
<feature type="domain" description="TIR" evidence="15">
    <location>
        <begin position="175"/>
        <end position="317"/>
    </location>
</feature>
<dbReference type="Pfam" id="PF01582">
    <property type="entry name" value="TIR"/>
    <property type="match status" value="1"/>
</dbReference>
<comment type="caution">
    <text evidence="16">The sequence shown here is derived from an EMBL/GenBank/DDBJ whole genome shotgun (WGS) entry which is preliminary data.</text>
</comment>